<accession>A0A502HEA1</accession>
<organism evidence="3 4">
    <name type="scientific">Hymenobacter nivis</name>
    <dbReference type="NCBI Taxonomy" id="1850093"/>
    <lineage>
        <taxon>Bacteria</taxon>
        <taxon>Pseudomonadati</taxon>
        <taxon>Bacteroidota</taxon>
        <taxon>Cytophagia</taxon>
        <taxon>Cytophagales</taxon>
        <taxon>Hymenobacteraceae</taxon>
        <taxon>Hymenobacter</taxon>
    </lineage>
</organism>
<gene>
    <name evidence="3" type="ORF">EAH73_00680</name>
</gene>
<dbReference type="Proteomes" id="UP000317646">
    <property type="component" value="Unassembled WGS sequence"/>
</dbReference>
<dbReference type="InterPro" id="IPR054491">
    <property type="entry name" value="MGH1-like_GH"/>
</dbReference>
<evidence type="ECO:0000259" key="2">
    <source>
        <dbReference type="PROSITE" id="PS51175"/>
    </source>
</evidence>
<dbReference type="InterPro" id="IPR008979">
    <property type="entry name" value="Galactose-bd-like_sf"/>
</dbReference>
<dbReference type="SUPFAM" id="SSF48208">
    <property type="entry name" value="Six-hairpin glycosidases"/>
    <property type="match status" value="1"/>
</dbReference>
<feature type="chain" id="PRO_5021186942" evidence="1">
    <location>
        <begin position="19"/>
        <end position="916"/>
    </location>
</feature>
<feature type="signal peptide" evidence="1">
    <location>
        <begin position="1"/>
        <end position="18"/>
    </location>
</feature>
<comment type="caution">
    <text evidence="3">The sequence shown here is derived from an EMBL/GenBank/DDBJ whole genome shotgun (WGS) entry which is preliminary data.</text>
</comment>
<dbReference type="InterPro" id="IPR005084">
    <property type="entry name" value="CBM6"/>
</dbReference>
<dbReference type="RefSeq" id="WP_140464387.1">
    <property type="nucleotide sequence ID" value="NZ_RCYZ01000001.1"/>
</dbReference>
<dbReference type="PROSITE" id="PS51175">
    <property type="entry name" value="CBM6"/>
    <property type="match status" value="1"/>
</dbReference>
<dbReference type="Gene3D" id="1.50.10.10">
    <property type="match status" value="1"/>
</dbReference>
<reference evidence="3 4" key="1">
    <citation type="journal article" date="2019" name="Environ. Microbiol.">
        <title>Species interactions and distinct microbial communities in high Arctic permafrost affected cryosols are associated with the CH4 and CO2 gas fluxes.</title>
        <authorList>
            <person name="Altshuler I."/>
            <person name="Hamel J."/>
            <person name="Turney S."/>
            <person name="Magnuson E."/>
            <person name="Levesque R."/>
            <person name="Greer C."/>
            <person name="Whyte L.G."/>
        </authorList>
    </citation>
    <scope>NUCLEOTIDE SEQUENCE [LARGE SCALE GENOMIC DNA]</scope>
    <source>
        <strain evidence="3 4">S9.2P</strain>
    </source>
</reference>
<dbReference type="AlphaFoldDB" id="A0A502HEA1"/>
<dbReference type="Gene3D" id="2.60.420.10">
    <property type="entry name" value="Maltose phosphorylase, domain 3"/>
    <property type="match status" value="1"/>
</dbReference>
<evidence type="ECO:0000313" key="4">
    <source>
        <dbReference type="Proteomes" id="UP000317646"/>
    </source>
</evidence>
<dbReference type="PROSITE" id="PS51257">
    <property type="entry name" value="PROKAR_LIPOPROTEIN"/>
    <property type="match status" value="1"/>
</dbReference>
<dbReference type="GO" id="GO:0005975">
    <property type="term" value="P:carbohydrate metabolic process"/>
    <property type="evidence" value="ECO:0007669"/>
    <property type="project" value="InterPro"/>
</dbReference>
<dbReference type="EMBL" id="RCYZ01000001">
    <property type="protein sequence ID" value="TPG71803.1"/>
    <property type="molecule type" value="Genomic_DNA"/>
</dbReference>
<name>A0A502HEA1_9BACT</name>
<dbReference type="InterPro" id="IPR008928">
    <property type="entry name" value="6-hairpin_glycosidase_sf"/>
</dbReference>
<dbReference type="SUPFAM" id="SSF49785">
    <property type="entry name" value="Galactose-binding domain-like"/>
    <property type="match status" value="1"/>
</dbReference>
<protein>
    <submittedName>
        <fullName evidence="3">Glycogen debranching protein</fullName>
    </submittedName>
</protein>
<dbReference type="GO" id="GO:0030246">
    <property type="term" value="F:carbohydrate binding"/>
    <property type="evidence" value="ECO:0007669"/>
    <property type="project" value="InterPro"/>
</dbReference>
<sequence>MKYLVLPAAVAGNLLVMACQTQKPLTAAGTAPAATPGAVWHSDAYTLLRDAVVQGPYRATAASATALTSNYHSPARALSPRIAFKFSLNGKDNELPSGQDHHFVALRGPGAAGAGPLETPVITFGQPGPEAAAAPDGATLAPGTPVKIRLDLRPVLAAFQKDGFYTTFKGEKIYKQDLKHVLVAGDVAPLSWDFDNLVNKPELEMHDPDGDGIYETTLVLNAPEAAKTTAQEWHQTIKTDDFPQYSSEYPLADALYNLALEEARRAVEPDSTFRTGKEWAGVWTRDISYSIILAQATLQPRSAMKSLLRKVSPQGRIIQDTGTGGAYPCSTDRLIWAVAAWEIYKVTGDEAWLRRVYPIVQQSIADDVQNAYNPETGLVRGESSFLDWREQTYPRWMQPVDIYQSENLGTNAVHAQANTVLAAMARQLGHADVAADHERLANQIRHGVNQYLWLEKAGYYGQFRYGRVFGSVSPRAEALGEALSVYFGVADAARAKTVVERTPTVPFGVPCIYPQIPGIPPYHNDAVWPFVQSFWALAAAQTGNEASLTESMAAIYRPAALFLTNKENFVAGNGDFAGTQINSSNMLWSLSGSLGLVYKVLFGMHYETDRLVFRPFVPQAFQGPRKLTNFRYRGAVLDVEMSGFGNEIQAITLDGQPLPDAAVPAALTGRHALRIVLKSQAPAAAPVNRVANQFSPETPQVTYAKNRLSWAPVAGAKSYKVLKNAQVITTNANPAIGWPVPTAAFAEYQVVAVDAQGLESFASEPVAVASAGVGPQQVPLETVAPKSKLPYQGFTGAGFVETSTTQNPALAIPVTVPEAGLYALDFRYANGNGPINTENKCAIRTLRSGAGALLGTVVLPQRGTGEWSNWGFTNPVLVRLEKGKNSLRLALEPANTNMNIAVNQAMLDYLRVQRVQ</sequence>
<dbReference type="Pfam" id="PF22422">
    <property type="entry name" value="MGH1-like_GH"/>
    <property type="match status" value="1"/>
</dbReference>
<keyword evidence="4" id="KW-1185">Reference proteome</keyword>
<dbReference type="Gene3D" id="2.60.120.260">
    <property type="entry name" value="Galactose-binding domain-like"/>
    <property type="match status" value="1"/>
</dbReference>
<evidence type="ECO:0000256" key="1">
    <source>
        <dbReference type="SAM" id="SignalP"/>
    </source>
</evidence>
<evidence type="ECO:0000313" key="3">
    <source>
        <dbReference type="EMBL" id="TPG71803.1"/>
    </source>
</evidence>
<dbReference type="OrthoDB" id="49490at2"/>
<keyword evidence="1" id="KW-0732">Signal</keyword>
<proteinExistence type="predicted"/>
<dbReference type="InterPro" id="IPR012341">
    <property type="entry name" value="6hp_glycosidase-like_sf"/>
</dbReference>
<feature type="domain" description="CBM6" evidence="2">
    <location>
        <begin position="776"/>
        <end position="913"/>
    </location>
</feature>